<gene>
    <name evidence="2" type="ORF">PsYK624_135400</name>
</gene>
<proteinExistence type="predicted"/>
<reference evidence="2 3" key="1">
    <citation type="submission" date="2021-08" db="EMBL/GenBank/DDBJ databases">
        <title>Draft Genome Sequence of Phanerochaete sordida strain YK-624.</title>
        <authorList>
            <person name="Mori T."/>
            <person name="Dohra H."/>
            <person name="Suzuki T."/>
            <person name="Kawagishi H."/>
            <person name="Hirai H."/>
        </authorList>
    </citation>
    <scope>NUCLEOTIDE SEQUENCE [LARGE SCALE GENOMIC DNA]</scope>
    <source>
        <strain evidence="2 3">YK-624</strain>
    </source>
</reference>
<dbReference type="AlphaFoldDB" id="A0A9P3GPX2"/>
<keyword evidence="3" id="KW-1185">Reference proteome</keyword>
<name>A0A9P3GPX2_9APHY</name>
<dbReference type="InterPro" id="IPR011009">
    <property type="entry name" value="Kinase-like_dom_sf"/>
</dbReference>
<dbReference type="InterPro" id="IPR040976">
    <property type="entry name" value="Pkinase_fungal"/>
</dbReference>
<protein>
    <recommendedName>
        <fullName evidence="1">Fungal-type protein kinase domain-containing protein</fullName>
    </recommendedName>
</protein>
<dbReference type="OrthoDB" id="2802734at2759"/>
<organism evidence="2 3">
    <name type="scientific">Phanerochaete sordida</name>
    <dbReference type="NCBI Taxonomy" id="48140"/>
    <lineage>
        <taxon>Eukaryota</taxon>
        <taxon>Fungi</taxon>
        <taxon>Dikarya</taxon>
        <taxon>Basidiomycota</taxon>
        <taxon>Agaricomycotina</taxon>
        <taxon>Agaricomycetes</taxon>
        <taxon>Polyporales</taxon>
        <taxon>Phanerochaetaceae</taxon>
        <taxon>Phanerochaete</taxon>
    </lineage>
</organism>
<dbReference type="EMBL" id="BPQB01000070">
    <property type="protein sequence ID" value="GJE97324.1"/>
    <property type="molecule type" value="Genomic_DNA"/>
</dbReference>
<evidence type="ECO:0000259" key="1">
    <source>
        <dbReference type="Pfam" id="PF17667"/>
    </source>
</evidence>
<comment type="caution">
    <text evidence="2">The sequence shown here is derived from an EMBL/GenBank/DDBJ whole genome shotgun (WGS) entry which is preliminary data.</text>
</comment>
<dbReference type="PANTHER" id="PTHR38248">
    <property type="entry name" value="FUNK1 6"/>
    <property type="match status" value="1"/>
</dbReference>
<accession>A0A9P3GPX2</accession>
<dbReference type="Pfam" id="PF17667">
    <property type="entry name" value="Pkinase_fungal"/>
    <property type="match status" value="1"/>
</dbReference>
<evidence type="ECO:0000313" key="3">
    <source>
        <dbReference type="Proteomes" id="UP000703269"/>
    </source>
</evidence>
<sequence length="678" mass="76007">MAPGRDQFQYSEVPLGVFLANFDLEFSKKRVKSMNGTAKGSSSGLVSDKTSDSGLLCNALDGIVNGSEYRYLAVPKSSSTPAFTPTIALFQRPDTVDANNVWAWLVSPVDNVSDEALAGFHFALPGETANERMPFLVDTDAGGKARRQLEECISEMLLHQHRVHVFMLHISHFAARVSRWDRAGCVVSEAIDLKGRLFDDIVFRLAHLSQADIGFDDGAKLASPAQVEKLRQYKPENAYLKDYRDRILECAEAYPIYEISCPLINKHLLQQTRKHAQGFFDDSDSEDEGPIRWNLPRSKQTKTYLVGRPLTTRRPLAGKSTVGFVAFDVAQARLVFVKDQWRVADDMVTELGVYEDFVSHAIRGIAQLEAGGDVARQRTRSQDFADSAFRNEMTVERVHTRLVSETVGRPLKDFDSGESLLRHVAFAVNAHKAAIKAGVLHHDISHGNILIDAKTGFGFLNDWDVSIFTAYIQDKAERVGFGGTWAYGSALALAYPQKPFEVEDDIEAFIWLIVYMAICYMEHDLSKDEQEALVENLFHAREVFPTTDEEEREQYIGGALKLHYIQLGKPPVQLRNRSDPVAVFLDAAFKLLHDLYAKIDFPAIEHWRGGARGPRSFVPGRGSNSVLDGLTHEVLYGMLVKAGNGWAEWRREAERKRQAQTMKTVSEFVARASVEMSR</sequence>
<dbReference type="SUPFAM" id="SSF56112">
    <property type="entry name" value="Protein kinase-like (PK-like)"/>
    <property type="match status" value="1"/>
</dbReference>
<dbReference type="PANTHER" id="PTHR38248:SF2">
    <property type="entry name" value="FUNK1 11"/>
    <property type="match status" value="1"/>
</dbReference>
<dbReference type="Proteomes" id="UP000703269">
    <property type="component" value="Unassembled WGS sequence"/>
</dbReference>
<dbReference type="Gene3D" id="1.10.510.10">
    <property type="entry name" value="Transferase(Phosphotransferase) domain 1"/>
    <property type="match status" value="1"/>
</dbReference>
<feature type="domain" description="Fungal-type protein kinase" evidence="1">
    <location>
        <begin position="296"/>
        <end position="516"/>
    </location>
</feature>
<evidence type="ECO:0000313" key="2">
    <source>
        <dbReference type="EMBL" id="GJE97324.1"/>
    </source>
</evidence>